<evidence type="ECO:0000313" key="9">
    <source>
        <dbReference type="Proteomes" id="UP001464891"/>
    </source>
</evidence>
<feature type="domain" description="L,D-TPase catalytic" evidence="7">
    <location>
        <begin position="46"/>
        <end position="231"/>
    </location>
</feature>
<dbReference type="RefSeq" id="WP_190443015.1">
    <property type="nucleotide sequence ID" value="NZ_JAMPKM010000013.1"/>
</dbReference>
<comment type="pathway">
    <text evidence="1 6">Cell wall biogenesis; peptidoglycan biosynthesis.</text>
</comment>
<keyword evidence="5 6" id="KW-0961">Cell wall biogenesis/degradation</keyword>
<gene>
    <name evidence="8" type="ORF">NC998_19420</name>
</gene>
<name>A0ABV0JDX3_9CYAN</name>
<keyword evidence="3 6" id="KW-0133">Cell shape</keyword>
<dbReference type="PROSITE" id="PS52029">
    <property type="entry name" value="LD_TPASE"/>
    <property type="match status" value="1"/>
</dbReference>
<feature type="active site" description="Nucleophile" evidence="6">
    <location>
        <position position="205"/>
    </location>
</feature>
<evidence type="ECO:0000256" key="6">
    <source>
        <dbReference type="PROSITE-ProRule" id="PRU01373"/>
    </source>
</evidence>
<evidence type="ECO:0000259" key="7">
    <source>
        <dbReference type="PROSITE" id="PS52029"/>
    </source>
</evidence>
<dbReference type="InterPro" id="IPR050979">
    <property type="entry name" value="LD-transpeptidase"/>
</dbReference>
<dbReference type="InterPro" id="IPR005490">
    <property type="entry name" value="LD_TPept_cat_dom"/>
</dbReference>
<keyword evidence="2" id="KW-0808">Transferase</keyword>
<protein>
    <submittedName>
        <fullName evidence="8">L,D-transpeptidase</fullName>
    </submittedName>
</protein>
<evidence type="ECO:0000256" key="4">
    <source>
        <dbReference type="ARBA" id="ARBA00022984"/>
    </source>
</evidence>
<feature type="active site" description="Proton donor/acceptor" evidence="6">
    <location>
        <position position="189"/>
    </location>
</feature>
<accession>A0ABV0JDX3</accession>
<keyword evidence="9" id="KW-1185">Reference proteome</keyword>
<sequence>MVLFACTAPRAEQPQRPETSTAVATKQPVELVGNSSIASHKQKATYSLVIHRSDKRLEVLNSQGDRLYEAPIGIGQGGMKEKQDMADLVTPTGEMTVDLILYKKSAYNQIASQNVQRFAQNPQFRPLVIQPQGLVQLFQNMSRLDFDGNGSPDKAYGDGYIGLTSETTITGPKMSTFASTPYWFSIALHGTPNPKNIGQANSGGCVHLAPDTLKQLIEQKWVQLGTAVKIVD</sequence>
<evidence type="ECO:0000256" key="1">
    <source>
        <dbReference type="ARBA" id="ARBA00004752"/>
    </source>
</evidence>
<dbReference type="PANTHER" id="PTHR30582">
    <property type="entry name" value="L,D-TRANSPEPTIDASE"/>
    <property type="match status" value="1"/>
</dbReference>
<evidence type="ECO:0000256" key="2">
    <source>
        <dbReference type="ARBA" id="ARBA00022679"/>
    </source>
</evidence>
<dbReference type="Pfam" id="PF03734">
    <property type="entry name" value="YkuD"/>
    <property type="match status" value="1"/>
</dbReference>
<dbReference type="CDD" id="cd16913">
    <property type="entry name" value="YkuD_like"/>
    <property type="match status" value="1"/>
</dbReference>
<organism evidence="8 9">
    <name type="scientific">Trichocoleus desertorum GB2-A4</name>
    <dbReference type="NCBI Taxonomy" id="2933944"/>
    <lineage>
        <taxon>Bacteria</taxon>
        <taxon>Bacillati</taxon>
        <taxon>Cyanobacteriota</taxon>
        <taxon>Cyanophyceae</taxon>
        <taxon>Leptolyngbyales</taxon>
        <taxon>Trichocoleusaceae</taxon>
        <taxon>Trichocoleus</taxon>
    </lineage>
</organism>
<evidence type="ECO:0000256" key="3">
    <source>
        <dbReference type="ARBA" id="ARBA00022960"/>
    </source>
</evidence>
<dbReference type="SUPFAM" id="SSF141523">
    <property type="entry name" value="L,D-transpeptidase catalytic domain-like"/>
    <property type="match status" value="1"/>
</dbReference>
<evidence type="ECO:0000256" key="5">
    <source>
        <dbReference type="ARBA" id="ARBA00023316"/>
    </source>
</evidence>
<keyword evidence="4 6" id="KW-0573">Peptidoglycan synthesis</keyword>
<dbReference type="Proteomes" id="UP001464891">
    <property type="component" value="Unassembled WGS sequence"/>
</dbReference>
<dbReference type="PANTHER" id="PTHR30582:SF2">
    <property type="entry name" value="L,D-TRANSPEPTIDASE YCIB-RELATED"/>
    <property type="match status" value="1"/>
</dbReference>
<dbReference type="Gene3D" id="2.40.440.10">
    <property type="entry name" value="L,D-transpeptidase catalytic domain-like"/>
    <property type="match status" value="1"/>
</dbReference>
<proteinExistence type="predicted"/>
<dbReference type="EMBL" id="JAMPKM010000013">
    <property type="protein sequence ID" value="MEP0819275.1"/>
    <property type="molecule type" value="Genomic_DNA"/>
</dbReference>
<dbReference type="InterPro" id="IPR038063">
    <property type="entry name" value="Transpep_catalytic_dom"/>
</dbReference>
<evidence type="ECO:0000313" key="8">
    <source>
        <dbReference type="EMBL" id="MEP0819275.1"/>
    </source>
</evidence>
<comment type="caution">
    <text evidence="8">The sequence shown here is derived from an EMBL/GenBank/DDBJ whole genome shotgun (WGS) entry which is preliminary data.</text>
</comment>
<reference evidence="8 9" key="1">
    <citation type="submission" date="2022-04" db="EMBL/GenBank/DDBJ databases">
        <title>Positive selection, recombination, and allopatry shape intraspecific diversity of widespread and dominant cyanobacteria.</title>
        <authorList>
            <person name="Wei J."/>
            <person name="Shu W."/>
            <person name="Hu C."/>
        </authorList>
    </citation>
    <scope>NUCLEOTIDE SEQUENCE [LARGE SCALE GENOMIC DNA]</scope>
    <source>
        <strain evidence="8 9">GB2-A4</strain>
    </source>
</reference>